<feature type="compositionally biased region" description="Low complexity" evidence="1">
    <location>
        <begin position="160"/>
        <end position="169"/>
    </location>
</feature>
<keyword evidence="2" id="KW-0812">Transmembrane</keyword>
<protein>
    <submittedName>
        <fullName evidence="4">Uncharacterized protein</fullName>
    </submittedName>
</protein>
<dbReference type="Proteomes" id="UP000035681">
    <property type="component" value="Unplaced"/>
</dbReference>
<dbReference type="WBParaSite" id="TCONS_00002373.p1">
    <property type="protein sequence ID" value="TCONS_00002373.p1"/>
    <property type="gene ID" value="XLOC_002226"/>
</dbReference>
<dbReference type="AlphaFoldDB" id="A0AAF5CV57"/>
<evidence type="ECO:0000256" key="2">
    <source>
        <dbReference type="SAM" id="Phobius"/>
    </source>
</evidence>
<feature type="region of interest" description="Disordered" evidence="1">
    <location>
        <begin position="157"/>
        <end position="196"/>
    </location>
</feature>
<feature type="compositionally biased region" description="Basic and acidic residues" evidence="1">
    <location>
        <begin position="184"/>
        <end position="196"/>
    </location>
</feature>
<proteinExistence type="predicted"/>
<evidence type="ECO:0000313" key="3">
    <source>
        <dbReference type="Proteomes" id="UP000035681"/>
    </source>
</evidence>
<organism evidence="3 4">
    <name type="scientific">Strongyloides stercoralis</name>
    <name type="common">Threadworm</name>
    <dbReference type="NCBI Taxonomy" id="6248"/>
    <lineage>
        <taxon>Eukaryota</taxon>
        <taxon>Metazoa</taxon>
        <taxon>Ecdysozoa</taxon>
        <taxon>Nematoda</taxon>
        <taxon>Chromadorea</taxon>
        <taxon>Rhabditida</taxon>
        <taxon>Tylenchina</taxon>
        <taxon>Panagrolaimomorpha</taxon>
        <taxon>Strongyloidoidea</taxon>
        <taxon>Strongyloididae</taxon>
        <taxon>Strongyloides</taxon>
    </lineage>
</organism>
<keyword evidence="2" id="KW-1133">Transmembrane helix</keyword>
<evidence type="ECO:0000256" key="1">
    <source>
        <dbReference type="SAM" id="MobiDB-lite"/>
    </source>
</evidence>
<keyword evidence="2" id="KW-0472">Membrane</keyword>
<accession>A0AAF5CV57</accession>
<feature type="region of interest" description="Disordered" evidence="1">
    <location>
        <begin position="444"/>
        <end position="482"/>
    </location>
</feature>
<evidence type="ECO:0000313" key="4">
    <source>
        <dbReference type="WBParaSite" id="TCONS_00002373.p1"/>
    </source>
</evidence>
<feature type="compositionally biased region" description="Acidic residues" evidence="1">
    <location>
        <begin position="170"/>
        <end position="180"/>
    </location>
</feature>
<feature type="compositionally biased region" description="Polar residues" evidence="1">
    <location>
        <begin position="611"/>
        <end position="624"/>
    </location>
</feature>
<feature type="region of interest" description="Disordered" evidence="1">
    <location>
        <begin position="603"/>
        <end position="624"/>
    </location>
</feature>
<reference evidence="4" key="1">
    <citation type="submission" date="2024-02" db="UniProtKB">
        <authorList>
            <consortium name="WormBaseParasite"/>
        </authorList>
    </citation>
    <scope>IDENTIFICATION</scope>
</reference>
<sequence length="767" mass="87157">MMPQIKLYFLFKIFYIITIILFCLTTFIISQDGPKTLYNLPPIPDEGNHYFLNSPIVTSTEKVSLSTNKNIPTRQLPLFHEPLGQIFQFPLSQVPFFDRYNEANMKSELPPLPEKSLKGYYDSDGMFVPNQPKEVEQNKPQILLPKNQMAAAATFISTKNNQSQNNDNSNSEEDIPEDIFPEPIQKKDSNSQRDSIEKDFIISRSNLFIDGFGGDNNKDKEIENSTEETIISHVTPSVIENHGDLSSQKKEIKIENEKKKIIIEGIDKSKMPSSTNDVTIAPMGLEKQFQNSFMTTMKRKFYQKMVSPLTQQFVRTTLSPKMVLRNQIKNTQPQYRNLNTGNGLVSNLKKNSFQSSMSSNNNNNNNNIRFDGFLKKIPSSQSQFDLPLPSNDNNNNNNNRVIKGSGAFNKKTSLKEQPINNKITNNSIKNNGKINVEASKNMHNERKNLPPIPSVSNPSIPNEKNPSDISKKKSKVPGKINLPTLVSLPSPIVKRLGNGEEQKNNNFVRNGAVTQQNRIHIPKTVIRTTQIDIRNPTDSMFTNDLDWFDWEMYQKGRNLGFLPPNMINHPMLLQLRTSNTPANNKQLSLQSPPVAINPNTFLSKSTFKKNGGNQQPRASGAQQLPVQVPAANEEIPPDNVILTNPPQLELNLPGYTKQTPFPQRPLENVNQYTNENLVPFENTNTGRVPTSQLTTGLPYQNNNYNSNYNNRNLYNTNNNNYNRQWNNNNNNNNNNYNRNYYQQSQNNQPSLLNLFNVNPFSGLNLFG</sequence>
<name>A0AAF5CV57_STRER</name>
<keyword evidence="3" id="KW-1185">Reference proteome</keyword>
<feature type="transmembrane region" description="Helical" evidence="2">
    <location>
        <begin position="7"/>
        <end position="29"/>
    </location>
</feature>